<dbReference type="InterPro" id="IPR005333">
    <property type="entry name" value="Transcription_factor_TCP"/>
</dbReference>
<keyword evidence="5" id="KW-0539">Nucleus</keyword>
<dbReference type="GO" id="GO:0005634">
    <property type="term" value="C:nucleus"/>
    <property type="evidence" value="ECO:0007669"/>
    <property type="project" value="UniProtKB-SubCell"/>
</dbReference>
<dbReference type="GO" id="GO:2000032">
    <property type="term" value="P:regulation of secondary shoot formation"/>
    <property type="evidence" value="ECO:0007669"/>
    <property type="project" value="TreeGrafter"/>
</dbReference>
<keyword evidence="2" id="KW-0805">Transcription regulation</keyword>
<dbReference type="EMBL" id="LNRQ01000006">
    <property type="protein sequence ID" value="KZM89456.1"/>
    <property type="molecule type" value="Genomic_DNA"/>
</dbReference>
<reference evidence="8" key="1">
    <citation type="journal article" date="2016" name="Nat. Genet.">
        <title>A high-quality carrot genome assembly provides new insights into carotenoid accumulation and asterid genome evolution.</title>
        <authorList>
            <person name="Iorizzo M."/>
            <person name="Ellison S."/>
            <person name="Senalik D."/>
            <person name="Zeng P."/>
            <person name="Satapoomin P."/>
            <person name="Huang J."/>
            <person name="Bowman M."/>
            <person name="Iovene M."/>
            <person name="Sanseverino W."/>
            <person name="Cavagnaro P."/>
            <person name="Yildiz M."/>
            <person name="Macko-Podgorni A."/>
            <person name="Moranska E."/>
            <person name="Grzebelus E."/>
            <person name="Grzebelus D."/>
            <person name="Ashrafi H."/>
            <person name="Zheng Z."/>
            <person name="Cheng S."/>
            <person name="Spooner D."/>
            <person name="Van Deynze A."/>
            <person name="Simon P."/>
        </authorList>
    </citation>
    <scope>NUCLEOTIDE SEQUENCE [LARGE SCALE GENOMIC DNA]</scope>
    <source>
        <tissue evidence="8">Leaf</tissue>
    </source>
</reference>
<protein>
    <recommendedName>
        <fullName evidence="7">TCP domain-containing protein</fullName>
    </recommendedName>
</protein>
<sequence length="335" mass="37180">MYPYDDIQETSLFVFPDSICADPSSTDQDFLPSSLLNIVFPPDLLGFNHEGMLFHDELHQGGSVQEMVIPEGVCGAKKRRLSSGGSSRLREQIRVNRRCKKDRHSKITTANGCSRGRRMRLSLNVAKEFFELQDMLGHDKASKTVKWLLEKSENAINEETQKRVFGMKGSPCPSTSVVSAIDELQPDASRKGKTRGGTHKLGASHASTRKLREKARERARKRTLQKKGLLLVSGFTDNYGSRVDNCPQGTNAGAAFPSLSCEKSAAAGNKFLNLSTSYAARDLEVEDIVNYSKQQPDSFEGGTNTELINDHSFFISNNWNPYTIFNLHNNSGTPL</sequence>
<dbReference type="GO" id="GO:0003700">
    <property type="term" value="F:DNA-binding transcription factor activity"/>
    <property type="evidence" value="ECO:0007669"/>
    <property type="project" value="InterPro"/>
</dbReference>
<gene>
    <name evidence="8" type="ORF">DCAR_023181</name>
</gene>
<dbReference type="PROSITE" id="PS51369">
    <property type="entry name" value="TCP"/>
    <property type="match status" value="1"/>
</dbReference>
<keyword evidence="4" id="KW-0804">Transcription</keyword>
<dbReference type="InterPro" id="IPR017887">
    <property type="entry name" value="TF_TCP_subgr"/>
</dbReference>
<accession>A0A164UW96</accession>
<dbReference type="Gramene" id="KZM89456">
    <property type="protein sequence ID" value="KZM89456"/>
    <property type="gene ID" value="DCAR_023181"/>
</dbReference>
<dbReference type="KEGG" id="dcr:108227017"/>
<evidence type="ECO:0000256" key="3">
    <source>
        <dbReference type="ARBA" id="ARBA00023125"/>
    </source>
</evidence>
<evidence type="ECO:0000256" key="1">
    <source>
        <dbReference type="ARBA" id="ARBA00004123"/>
    </source>
</evidence>
<dbReference type="AlphaFoldDB" id="A0A164UW96"/>
<evidence type="ECO:0000256" key="2">
    <source>
        <dbReference type="ARBA" id="ARBA00023015"/>
    </source>
</evidence>
<comment type="subcellular location">
    <subcellularLocation>
        <location evidence="1">Nucleus</location>
    </subcellularLocation>
</comment>
<comment type="caution">
    <text evidence="8">The sequence shown here is derived from an EMBL/GenBank/DDBJ whole genome shotgun (WGS) entry which is preliminary data.</text>
</comment>
<dbReference type="STRING" id="79200.A0A164UW96"/>
<dbReference type="Pfam" id="PF03634">
    <property type="entry name" value="TCP"/>
    <property type="match status" value="1"/>
</dbReference>
<keyword evidence="3" id="KW-0238">DNA-binding</keyword>
<dbReference type="PANTHER" id="PTHR31072">
    <property type="entry name" value="TRANSCRIPTION FACTOR TCP4-RELATED"/>
    <property type="match status" value="1"/>
</dbReference>
<evidence type="ECO:0000259" key="7">
    <source>
        <dbReference type="PROSITE" id="PS51369"/>
    </source>
</evidence>
<evidence type="ECO:0000256" key="5">
    <source>
        <dbReference type="ARBA" id="ARBA00023242"/>
    </source>
</evidence>
<evidence type="ECO:0000313" key="8">
    <source>
        <dbReference type="EMBL" id="KZM89456.1"/>
    </source>
</evidence>
<feature type="domain" description="TCP" evidence="7">
    <location>
        <begin position="100"/>
        <end position="159"/>
    </location>
</feature>
<dbReference type="GO" id="GO:0043565">
    <property type="term" value="F:sequence-specific DNA binding"/>
    <property type="evidence" value="ECO:0007669"/>
    <property type="project" value="TreeGrafter"/>
</dbReference>
<organism evidence="8">
    <name type="scientific">Daucus carota subsp. sativus</name>
    <name type="common">Carrot</name>
    <dbReference type="NCBI Taxonomy" id="79200"/>
    <lineage>
        <taxon>Eukaryota</taxon>
        <taxon>Viridiplantae</taxon>
        <taxon>Streptophyta</taxon>
        <taxon>Embryophyta</taxon>
        <taxon>Tracheophyta</taxon>
        <taxon>Spermatophyta</taxon>
        <taxon>Magnoliopsida</taxon>
        <taxon>eudicotyledons</taxon>
        <taxon>Gunneridae</taxon>
        <taxon>Pentapetalae</taxon>
        <taxon>asterids</taxon>
        <taxon>campanulids</taxon>
        <taxon>Apiales</taxon>
        <taxon>Apiaceae</taxon>
        <taxon>Apioideae</taxon>
        <taxon>Scandiceae</taxon>
        <taxon>Daucinae</taxon>
        <taxon>Daucus</taxon>
        <taxon>Daucus sect. Daucus</taxon>
    </lineage>
</organism>
<dbReference type="PANTHER" id="PTHR31072:SF226">
    <property type="entry name" value="TRANSCRIPTION FACTOR TCP18"/>
    <property type="match status" value="1"/>
</dbReference>
<feature type="region of interest" description="Disordered" evidence="6">
    <location>
        <begin position="187"/>
        <end position="210"/>
    </location>
</feature>
<name>A0A164UW96_DAUCS</name>
<evidence type="ECO:0000256" key="4">
    <source>
        <dbReference type="ARBA" id="ARBA00023163"/>
    </source>
</evidence>
<evidence type="ECO:0000256" key="6">
    <source>
        <dbReference type="SAM" id="MobiDB-lite"/>
    </source>
</evidence>
<proteinExistence type="predicted"/>